<feature type="domain" description="FAD-binding FR-type" evidence="19">
    <location>
        <begin position="152"/>
        <end position="260"/>
    </location>
</feature>
<keyword evidence="3 17" id="KW-0813">Transport</keyword>
<evidence type="ECO:0000256" key="8">
    <source>
        <dbReference type="ARBA" id="ARBA00022723"/>
    </source>
</evidence>
<evidence type="ECO:0000256" key="6">
    <source>
        <dbReference type="ARBA" id="ARBA00022621"/>
    </source>
</evidence>
<feature type="binding site" evidence="17">
    <location>
        <begin position="206"/>
        <end position="209"/>
    </location>
    <ligand>
        <name>FAD</name>
        <dbReference type="ChEBI" id="CHEBI:57692"/>
    </ligand>
</feature>
<reference evidence="20 21" key="1">
    <citation type="submission" date="2019-11" db="EMBL/GenBank/DDBJ databases">
        <authorList>
            <person name="Holert J."/>
        </authorList>
    </citation>
    <scope>NUCLEOTIDE SEQUENCE [LARGE SCALE GENOMIC DNA]</scope>
    <source>
        <strain evidence="20">BC5_2</strain>
    </source>
</reference>
<dbReference type="GO" id="GO:0005344">
    <property type="term" value="F:oxygen carrier activity"/>
    <property type="evidence" value="ECO:0007669"/>
    <property type="project" value="UniProtKB-UniRule"/>
</dbReference>
<comment type="domain">
    <text evidence="17">Consists of two distinct domains; an N-terminal heme-containing oxygen-binding domain and a C-terminal reductase domain with binding sites for FAD and NAD(P)H.</text>
</comment>
<evidence type="ECO:0000313" key="21">
    <source>
        <dbReference type="Proteomes" id="UP000434580"/>
    </source>
</evidence>
<dbReference type="InterPro" id="IPR039261">
    <property type="entry name" value="FNR_nucleotide-bd"/>
</dbReference>
<dbReference type="InterPro" id="IPR012292">
    <property type="entry name" value="Globin/Proto"/>
</dbReference>
<feature type="site" description="Influences the redox potential of the prosthetic heme and FAD groups" evidence="17">
    <location>
        <position position="387"/>
    </location>
</feature>
<feature type="active site" description="Charge relay system" evidence="17">
    <location>
        <position position="95"/>
    </location>
</feature>
<keyword evidence="10 17" id="KW-0521">NADP</keyword>
<evidence type="ECO:0000256" key="1">
    <source>
        <dbReference type="ARBA" id="ARBA00006401"/>
    </source>
</evidence>
<feature type="site" description="Involved in heme-bound ligand stabilization and O-O bond activation" evidence="17">
    <location>
        <position position="29"/>
    </location>
</feature>
<dbReference type="InterPro" id="IPR017927">
    <property type="entry name" value="FAD-bd_FR_type"/>
</dbReference>
<dbReference type="GO" id="GO:0071949">
    <property type="term" value="F:FAD binding"/>
    <property type="evidence" value="ECO:0007669"/>
    <property type="project" value="InterPro"/>
</dbReference>
<dbReference type="OrthoDB" id="9796486at2"/>
<keyword evidence="9 17" id="KW-0274">FAD</keyword>
<dbReference type="PANTHER" id="PTHR43396">
    <property type="entry name" value="FLAVOHEMOPROTEIN"/>
    <property type="match status" value="1"/>
</dbReference>
<dbReference type="InterPro" id="IPR008333">
    <property type="entry name" value="Cbr1-like_FAD-bd_dom"/>
</dbReference>
<dbReference type="Gene3D" id="1.10.490.10">
    <property type="entry name" value="Globins"/>
    <property type="match status" value="1"/>
</dbReference>
<evidence type="ECO:0000256" key="7">
    <source>
        <dbReference type="ARBA" id="ARBA00022630"/>
    </source>
</evidence>
<sequence length="395" mass="44405">MLTDKHIKTVQATIPLLESAGTDITAHFYERMFSHNPELKNIFNMTHQQSGRQPAALFDAIAAYAMNIENPAALTDAVERIAQKHTSFNVQPAQYAVVGHHLIETLRELAGDAFTHDVEEAWTTAYGVLADIFIKREQSLYEENADKKGGWTGERRFRVVSTRRESALVNSFELEPVDGESVIAHKPGQYLGLRLSMPEHEWLEVRQYSLSGLPNNKYYRISVKREANEVPGIVSNYLHDQLRVGDEIEAYAPAGDFYLKPSNAEVVLISAGVGLTPMQSMLEQLNADQHSLPVVYLHACQDADQHSFGDRVTELSTLMNLTTHTWYENDKSQSNNAHNGVMDLQAVVDDIPVENGEFYLCGPIAFMQFAKKQLLDLGVDDGRIHYEVFGPHDQF</sequence>
<dbReference type="PROSITE" id="PS51384">
    <property type="entry name" value="FAD_FR"/>
    <property type="match status" value="1"/>
</dbReference>
<dbReference type="FunFam" id="3.40.50.80:FF:000010">
    <property type="entry name" value="Flavohemoprotein"/>
    <property type="match status" value="1"/>
</dbReference>
<dbReference type="GO" id="GO:0019825">
    <property type="term" value="F:oxygen binding"/>
    <property type="evidence" value="ECO:0007669"/>
    <property type="project" value="InterPro"/>
</dbReference>
<dbReference type="HAMAP" id="MF_01252">
    <property type="entry name" value="Hmp"/>
    <property type="match status" value="1"/>
</dbReference>
<keyword evidence="13 17" id="KW-0520">NAD</keyword>
<evidence type="ECO:0000256" key="17">
    <source>
        <dbReference type="HAMAP-Rule" id="MF_01252"/>
    </source>
</evidence>
<comment type="similarity">
    <text evidence="2 17">Belongs to the globin family. Two-domain flavohemoproteins subfamily.</text>
</comment>
<feature type="site" description="Influences the redox potential of the prosthetic heme and FAD groups" evidence="17">
    <location>
        <position position="84"/>
    </location>
</feature>
<dbReference type="GO" id="GO:0009636">
    <property type="term" value="P:response to toxic substance"/>
    <property type="evidence" value="ECO:0007669"/>
    <property type="project" value="UniProtKB-KW"/>
</dbReference>
<dbReference type="Proteomes" id="UP000434580">
    <property type="component" value="Unassembled WGS sequence"/>
</dbReference>
<evidence type="ECO:0000256" key="2">
    <source>
        <dbReference type="ARBA" id="ARBA00008414"/>
    </source>
</evidence>
<dbReference type="FunFam" id="1.10.490.10:FF:000003">
    <property type="entry name" value="Flavohemoprotein"/>
    <property type="match status" value="1"/>
</dbReference>
<evidence type="ECO:0000256" key="3">
    <source>
        <dbReference type="ARBA" id="ARBA00022448"/>
    </source>
</evidence>
<dbReference type="FunFam" id="2.40.30.10:FF:000034">
    <property type="entry name" value="Flavohemoprotein"/>
    <property type="match status" value="1"/>
</dbReference>
<dbReference type="GO" id="GO:0046210">
    <property type="term" value="P:nitric oxide catabolic process"/>
    <property type="evidence" value="ECO:0007669"/>
    <property type="project" value="TreeGrafter"/>
</dbReference>
<evidence type="ECO:0000256" key="12">
    <source>
        <dbReference type="ARBA" id="ARBA00023004"/>
    </source>
</evidence>
<feature type="binding site" description="proximal binding residue" evidence="17">
    <location>
        <position position="85"/>
    </location>
    <ligand>
        <name>heme b</name>
        <dbReference type="ChEBI" id="CHEBI:60344"/>
    </ligand>
    <ligandPart>
        <name>Fe</name>
        <dbReference type="ChEBI" id="CHEBI:18248"/>
    </ligandPart>
</feature>
<feature type="binding site" evidence="17">
    <location>
        <position position="190"/>
    </location>
    <ligand>
        <name>FAD</name>
        <dbReference type="ChEBI" id="CHEBI:57692"/>
    </ligand>
</feature>
<evidence type="ECO:0000259" key="19">
    <source>
        <dbReference type="PROSITE" id="PS51384"/>
    </source>
</evidence>
<feature type="domain" description="Globin" evidence="18">
    <location>
        <begin position="1"/>
        <end position="138"/>
    </location>
</feature>
<evidence type="ECO:0000256" key="4">
    <source>
        <dbReference type="ARBA" id="ARBA00022575"/>
    </source>
</evidence>
<keyword evidence="8 17" id="KW-0479">Metal-binding</keyword>
<proteinExistence type="inferred from homology"/>
<dbReference type="NCBIfam" id="NF009805">
    <property type="entry name" value="PRK13289.1"/>
    <property type="match status" value="1"/>
</dbReference>
<evidence type="ECO:0000256" key="10">
    <source>
        <dbReference type="ARBA" id="ARBA00022857"/>
    </source>
</evidence>
<feature type="binding site" evidence="17">
    <location>
        <begin position="272"/>
        <end position="277"/>
    </location>
    <ligand>
        <name>NADP(+)</name>
        <dbReference type="ChEBI" id="CHEBI:58349"/>
    </ligand>
</feature>
<evidence type="ECO:0000256" key="5">
    <source>
        <dbReference type="ARBA" id="ARBA00022617"/>
    </source>
</evidence>
<keyword evidence="6 17" id="KW-0561">Oxygen transport</keyword>
<comment type="similarity">
    <text evidence="1 17">In the C-terminal section; belongs to the flavoprotein pyridine nucleotide cytochrome reductase family.</text>
</comment>
<dbReference type="Pfam" id="PF00970">
    <property type="entry name" value="FAD_binding_6"/>
    <property type="match status" value="1"/>
</dbReference>
<dbReference type="Gene3D" id="3.40.50.80">
    <property type="entry name" value="Nucleotide-binding domain of ferredoxin-NADP reductase (FNR) module"/>
    <property type="match status" value="1"/>
</dbReference>
<keyword evidence="12 17" id="KW-0408">Iron</keyword>
<feature type="binding site" evidence="17">
    <location>
        <begin position="388"/>
        <end position="391"/>
    </location>
    <ligand>
        <name>FAD</name>
        <dbReference type="ChEBI" id="CHEBI:57692"/>
    </ligand>
</feature>
<keyword evidence="7 17" id="KW-0285">Flavoprotein</keyword>
<dbReference type="InterPro" id="IPR001433">
    <property type="entry name" value="OxRdtase_FAD/NAD-bd"/>
</dbReference>
<dbReference type="PANTHER" id="PTHR43396:SF3">
    <property type="entry name" value="FLAVOHEMOPROTEIN"/>
    <property type="match status" value="1"/>
</dbReference>
<name>A0A5S9NX71_9GAMM</name>
<comment type="function">
    <text evidence="14 17">Is involved in NO detoxification in an aerobic process, termed nitric oxide dioxygenase (NOD) reaction that utilizes O(2) and NAD(P)H to convert NO to nitrate, which protects the bacterium from various noxious nitrogen compounds. Therefore, plays a central role in the inducible response to nitrosative stress.</text>
</comment>
<dbReference type="GO" id="GO:0020037">
    <property type="term" value="F:heme binding"/>
    <property type="evidence" value="ECO:0007669"/>
    <property type="project" value="InterPro"/>
</dbReference>
<dbReference type="SUPFAM" id="SSF46458">
    <property type="entry name" value="Globin-like"/>
    <property type="match status" value="1"/>
</dbReference>
<evidence type="ECO:0000256" key="14">
    <source>
        <dbReference type="ARBA" id="ARBA00025094"/>
    </source>
</evidence>
<dbReference type="PRINTS" id="PR00410">
    <property type="entry name" value="PHEHYDRXLASE"/>
</dbReference>
<dbReference type="GO" id="GO:0008941">
    <property type="term" value="F:nitric oxide dioxygenase NAD(P)H activity"/>
    <property type="evidence" value="ECO:0007669"/>
    <property type="project" value="UniProtKB-UniRule"/>
</dbReference>
<evidence type="ECO:0000313" key="20">
    <source>
        <dbReference type="EMBL" id="CAA0095954.1"/>
    </source>
</evidence>
<dbReference type="Pfam" id="PF00042">
    <property type="entry name" value="Globin"/>
    <property type="match status" value="1"/>
</dbReference>
<evidence type="ECO:0000256" key="9">
    <source>
        <dbReference type="ARBA" id="ARBA00022827"/>
    </source>
</evidence>
<comment type="catalytic activity">
    <reaction evidence="16 17">
        <text>2 nitric oxide + NADPH + 2 O2 = 2 nitrate + NADP(+) + H(+)</text>
        <dbReference type="Rhea" id="RHEA:19465"/>
        <dbReference type="ChEBI" id="CHEBI:15378"/>
        <dbReference type="ChEBI" id="CHEBI:15379"/>
        <dbReference type="ChEBI" id="CHEBI:16480"/>
        <dbReference type="ChEBI" id="CHEBI:17632"/>
        <dbReference type="ChEBI" id="CHEBI:57783"/>
        <dbReference type="ChEBI" id="CHEBI:58349"/>
        <dbReference type="EC" id="1.14.12.17"/>
    </reaction>
</comment>
<evidence type="ECO:0000256" key="16">
    <source>
        <dbReference type="ARBA" id="ARBA00049433"/>
    </source>
</evidence>
<dbReference type="GO" id="GO:0071500">
    <property type="term" value="P:cellular response to nitrosative stress"/>
    <property type="evidence" value="ECO:0007669"/>
    <property type="project" value="TreeGrafter"/>
</dbReference>
<feature type="active site" description="Charge relay system" evidence="17">
    <location>
        <position position="137"/>
    </location>
</feature>
<dbReference type="Gene3D" id="2.40.30.10">
    <property type="entry name" value="Translation factors"/>
    <property type="match status" value="1"/>
</dbReference>
<dbReference type="InterPro" id="IPR017938">
    <property type="entry name" value="Riboflavin_synthase-like_b-brl"/>
</dbReference>
<dbReference type="EC" id="1.14.12.17" evidence="17"/>
<feature type="region of interest" description="Reductase" evidence="17">
    <location>
        <begin position="149"/>
        <end position="395"/>
    </location>
</feature>
<dbReference type="PROSITE" id="PS01033">
    <property type="entry name" value="GLOBIN"/>
    <property type="match status" value="1"/>
</dbReference>
<protein>
    <recommendedName>
        <fullName evidence="17">Flavohemoprotein</fullName>
    </recommendedName>
    <alternativeName>
        <fullName evidence="17">Flavohemoglobin</fullName>
    </alternativeName>
    <alternativeName>
        <fullName evidence="17">Hemoglobin-like protein</fullName>
    </alternativeName>
    <alternativeName>
        <fullName evidence="17">Nitric oxide dioxygenase</fullName>
        <shortName evidence="17">NO oxygenase</shortName>
        <shortName evidence="17">NOD</shortName>
        <ecNumber evidence="17">1.14.12.17</ecNumber>
    </alternativeName>
</protein>
<dbReference type="InterPro" id="IPR009050">
    <property type="entry name" value="Globin-like_sf"/>
</dbReference>
<dbReference type="GO" id="GO:0046872">
    <property type="term" value="F:metal ion binding"/>
    <property type="evidence" value="ECO:0007669"/>
    <property type="project" value="UniProtKB-KW"/>
</dbReference>
<organism evidence="20 21">
    <name type="scientific">BD1-7 clade bacterium</name>
    <dbReference type="NCBI Taxonomy" id="2029982"/>
    <lineage>
        <taxon>Bacteria</taxon>
        <taxon>Pseudomonadati</taxon>
        <taxon>Pseudomonadota</taxon>
        <taxon>Gammaproteobacteria</taxon>
        <taxon>Cellvibrionales</taxon>
        <taxon>Spongiibacteraceae</taxon>
        <taxon>BD1-7 clade</taxon>
    </lineage>
</organism>
<dbReference type="EMBL" id="CACSII010000004">
    <property type="protein sequence ID" value="CAA0095954.1"/>
    <property type="molecule type" value="Genomic_DNA"/>
</dbReference>
<gene>
    <name evidence="20" type="primary">hmp_1</name>
    <name evidence="17" type="synonym">hmp</name>
    <name evidence="20" type="ORF">DPBNPPHM_03358</name>
</gene>
<evidence type="ECO:0000256" key="11">
    <source>
        <dbReference type="ARBA" id="ARBA00023002"/>
    </source>
</evidence>
<accession>A0A5S9NX71</accession>
<dbReference type="CDD" id="cd14776">
    <property type="entry name" value="HmpEc-globin-like"/>
    <property type="match status" value="1"/>
</dbReference>
<comment type="cofactor">
    <cofactor evidence="17">
        <name>heme b</name>
        <dbReference type="ChEBI" id="CHEBI:60344"/>
    </cofactor>
    <text evidence="17">Binds 1 heme b (iron(II)-protoporphyrin IX) group per subunit.</text>
</comment>
<dbReference type="SUPFAM" id="SSF63380">
    <property type="entry name" value="Riboflavin synthase domain-like"/>
    <property type="match status" value="1"/>
</dbReference>
<keyword evidence="4 17" id="KW-0216">Detoxification</keyword>
<comment type="catalytic activity">
    <reaction evidence="15 17">
        <text>2 nitric oxide + NADH + 2 O2 = 2 nitrate + NAD(+) + H(+)</text>
        <dbReference type="Rhea" id="RHEA:19469"/>
        <dbReference type="ChEBI" id="CHEBI:15378"/>
        <dbReference type="ChEBI" id="CHEBI:15379"/>
        <dbReference type="ChEBI" id="CHEBI:16480"/>
        <dbReference type="ChEBI" id="CHEBI:17632"/>
        <dbReference type="ChEBI" id="CHEBI:57540"/>
        <dbReference type="ChEBI" id="CHEBI:57945"/>
        <dbReference type="EC" id="1.14.12.17"/>
    </reaction>
</comment>
<keyword evidence="11 17" id="KW-0560">Oxidoreductase</keyword>
<dbReference type="CDD" id="cd06184">
    <property type="entry name" value="flavohem_like_fad_nad_binding"/>
    <property type="match status" value="1"/>
</dbReference>
<evidence type="ECO:0000256" key="15">
    <source>
        <dbReference type="ARBA" id="ARBA00048649"/>
    </source>
</evidence>
<keyword evidence="5 17" id="KW-0349">Heme</keyword>
<evidence type="ECO:0000256" key="13">
    <source>
        <dbReference type="ARBA" id="ARBA00023027"/>
    </source>
</evidence>
<dbReference type="InterPro" id="IPR000971">
    <property type="entry name" value="Globin"/>
</dbReference>
<dbReference type="AlphaFoldDB" id="A0A5S9NX71"/>
<comment type="cofactor">
    <cofactor evidence="17">
        <name>FAD</name>
        <dbReference type="ChEBI" id="CHEBI:57692"/>
    </cofactor>
    <text evidence="17">Binds 1 FAD per subunit.</text>
</comment>
<dbReference type="SUPFAM" id="SSF52343">
    <property type="entry name" value="Ferredoxin reductase-like, C-terminal NADP-linked domain"/>
    <property type="match status" value="1"/>
</dbReference>
<evidence type="ECO:0000259" key="18">
    <source>
        <dbReference type="PROSITE" id="PS01033"/>
    </source>
</evidence>
<dbReference type="Pfam" id="PF00175">
    <property type="entry name" value="NAD_binding_1"/>
    <property type="match status" value="1"/>
</dbReference>
<dbReference type="InterPro" id="IPR023950">
    <property type="entry name" value="Hmp"/>
</dbReference>